<dbReference type="SUPFAM" id="SSF52833">
    <property type="entry name" value="Thioredoxin-like"/>
    <property type="match status" value="1"/>
</dbReference>
<dbReference type="KEGG" id="pbj:VN24_25525"/>
<dbReference type="PROSITE" id="PS51352">
    <property type="entry name" value="THIOREDOXIN_2"/>
    <property type="match status" value="1"/>
</dbReference>
<keyword evidence="4" id="KW-1015">Disulfide bond</keyword>
<evidence type="ECO:0000256" key="2">
    <source>
        <dbReference type="ARBA" id="ARBA00022729"/>
    </source>
</evidence>
<keyword evidence="2" id="KW-0732">Signal</keyword>
<keyword evidence="5" id="KW-0676">Redox-active center</keyword>
<gene>
    <name evidence="9" type="ORF">VN24_25525</name>
</gene>
<dbReference type="Gene3D" id="3.40.30.10">
    <property type="entry name" value="Glutaredoxin"/>
    <property type="match status" value="1"/>
</dbReference>
<evidence type="ECO:0000256" key="7">
    <source>
        <dbReference type="SAM" id="Phobius"/>
    </source>
</evidence>
<protein>
    <recommendedName>
        <fullName evidence="8">Thioredoxin domain-containing protein</fullName>
    </recommendedName>
</protein>
<evidence type="ECO:0000256" key="4">
    <source>
        <dbReference type="ARBA" id="ARBA00023157"/>
    </source>
</evidence>
<dbReference type="OrthoDB" id="117402at2"/>
<evidence type="ECO:0000313" key="9">
    <source>
        <dbReference type="EMBL" id="AJY77304.1"/>
    </source>
</evidence>
<evidence type="ECO:0000256" key="1">
    <source>
        <dbReference type="ARBA" id="ARBA00005791"/>
    </source>
</evidence>
<dbReference type="InterPro" id="IPR013766">
    <property type="entry name" value="Thioredoxin_domain"/>
</dbReference>
<dbReference type="HOGENOM" id="CLU_000288_47_1_9"/>
<feature type="compositionally biased region" description="Low complexity" evidence="6">
    <location>
        <begin position="16"/>
        <end position="32"/>
    </location>
</feature>
<evidence type="ECO:0000256" key="3">
    <source>
        <dbReference type="ARBA" id="ARBA00023002"/>
    </source>
</evidence>
<dbReference type="PANTHER" id="PTHR13887">
    <property type="entry name" value="GLUTATHIONE S-TRANSFERASE KAPPA"/>
    <property type="match status" value="1"/>
</dbReference>
<evidence type="ECO:0000313" key="10">
    <source>
        <dbReference type="Proteomes" id="UP000032633"/>
    </source>
</evidence>
<dbReference type="InterPro" id="IPR012336">
    <property type="entry name" value="Thioredoxin-like_fold"/>
</dbReference>
<dbReference type="EMBL" id="CP011058">
    <property type="protein sequence ID" value="AJY77304.1"/>
    <property type="molecule type" value="Genomic_DNA"/>
</dbReference>
<evidence type="ECO:0000259" key="8">
    <source>
        <dbReference type="PROSITE" id="PS51352"/>
    </source>
</evidence>
<feature type="transmembrane region" description="Helical" evidence="7">
    <location>
        <begin position="43"/>
        <end position="62"/>
    </location>
</feature>
<reference evidence="9 10" key="1">
    <citation type="journal article" date="2015" name="J. Biotechnol.">
        <title>Complete genome sequence of Paenibacillus beijingensis 7188(T) (=DSM 24997(T)), a novel rhizobacterium from jujube garden soil.</title>
        <authorList>
            <person name="Kwak Y."/>
            <person name="Shin J.H."/>
        </authorList>
    </citation>
    <scope>NUCLEOTIDE SEQUENCE [LARGE SCALE GENOMIC DNA]</scope>
    <source>
        <strain evidence="9 10">DSM 24997</strain>
    </source>
</reference>
<name>A0A0D5NPS1_9BACL</name>
<dbReference type="STRING" id="1126833.VN24_25525"/>
<feature type="region of interest" description="Disordered" evidence="6">
    <location>
        <begin position="16"/>
        <end position="38"/>
    </location>
</feature>
<dbReference type="Proteomes" id="UP000032633">
    <property type="component" value="Chromosome"/>
</dbReference>
<keyword evidence="10" id="KW-1185">Reference proteome</keyword>
<dbReference type="AlphaFoldDB" id="A0A0D5NPS1"/>
<keyword evidence="7" id="KW-0472">Membrane</keyword>
<evidence type="ECO:0000256" key="5">
    <source>
        <dbReference type="ARBA" id="ARBA00023284"/>
    </source>
</evidence>
<accession>A0A0D5NPS1</accession>
<comment type="similarity">
    <text evidence="1">Belongs to the thioredoxin family. DsbA subfamily.</text>
</comment>
<keyword evidence="7" id="KW-0812">Transmembrane</keyword>
<dbReference type="PATRIC" id="fig|1126833.4.peg.5610"/>
<keyword evidence="3" id="KW-0560">Oxidoreductase</keyword>
<dbReference type="GO" id="GO:0016491">
    <property type="term" value="F:oxidoreductase activity"/>
    <property type="evidence" value="ECO:0007669"/>
    <property type="project" value="UniProtKB-KW"/>
</dbReference>
<organism evidence="9 10">
    <name type="scientific">Paenibacillus beijingensis</name>
    <dbReference type="NCBI Taxonomy" id="1126833"/>
    <lineage>
        <taxon>Bacteria</taxon>
        <taxon>Bacillati</taxon>
        <taxon>Bacillota</taxon>
        <taxon>Bacilli</taxon>
        <taxon>Bacillales</taxon>
        <taxon>Paenibacillaceae</taxon>
        <taxon>Paenibacillus</taxon>
    </lineage>
</organism>
<feature type="domain" description="Thioredoxin" evidence="8">
    <location>
        <begin position="56"/>
        <end position="250"/>
    </location>
</feature>
<dbReference type="Pfam" id="PF13462">
    <property type="entry name" value="Thioredoxin_4"/>
    <property type="match status" value="1"/>
</dbReference>
<reference evidence="10" key="2">
    <citation type="submission" date="2015-03" db="EMBL/GenBank/DDBJ databases">
        <title>Genome sequence of Paenibacillus beijingensis strain DSM 24997T.</title>
        <authorList>
            <person name="Kwak Y."/>
            <person name="Shin J.-H."/>
        </authorList>
    </citation>
    <scope>NUCLEOTIDE SEQUENCE [LARGE SCALE GENOMIC DNA]</scope>
    <source>
        <strain evidence="10">DSM 24997</strain>
    </source>
</reference>
<sequence length="250" mass="27585">MGTVLGNASKKTIAGKKNVSRNNVSRNNVSRKSVPKKGGSNKALVWLTLAFVIIIAVIVLGIRNQSAPVDFEYESMPMLGSADAPVKIVEFGDFKCPTCQYFAASIKTELVKDYVDSGKVAIYFANFTIISPDSSTAAEAGLSVFHQNKEAFWPYYDALYANQKDEKEAWATPEYLVQVAKDAKLDIDYDKLKSDLDAGVYRDDVKKEYDLARRLNVGGTPTLFLNGKELNVSDSLDYAKLKNVIDDALK</sequence>
<evidence type="ECO:0000256" key="6">
    <source>
        <dbReference type="SAM" id="MobiDB-lite"/>
    </source>
</evidence>
<keyword evidence="7" id="KW-1133">Transmembrane helix</keyword>
<dbReference type="PANTHER" id="PTHR13887:SF14">
    <property type="entry name" value="DISULFIDE BOND FORMATION PROTEIN D"/>
    <property type="match status" value="1"/>
</dbReference>
<proteinExistence type="inferred from homology"/>
<dbReference type="InterPro" id="IPR036249">
    <property type="entry name" value="Thioredoxin-like_sf"/>
</dbReference>